<dbReference type="InterPro" id="IPR005467">
    <property type="entry name" value="His_kinase_dom"/>
</dbReference>
<dbReference type="EC" id="2.7.13.3" evidence="3"/>
<dbReference type="SMART" id="SM00387">
    <property type="entry name" value="HATPase_c"/>
    <property type="match status" value="1"/>
</dbReference>
<feature type="transmembrane region" description="Helical" evidence="11">
    <location>
        <begin position="97"/>
        <end position="122"/>
    </location>
</feature>
<evidence type="ECO:0000256" key="5">
    <source>
        <dbReference type="ARBA" id="ARBA00022679"/>
    </source>
</evidence>
<dbReference type="InterPro" id="IPR003660">
    <property type="entry name" value="HAMP_dom"/>
</dbReference>
<evidence type="ECO:0000259" key="12">
    <source>
        <dbReference type="PROSITE" id="PS50109"/>
    </source>
</evidence>
<dbReference type="InterPro" id="IPR003594">
    <property type="entry name" value="HATPase_dom"/>
</dbReference>
<dbReference type="InterPro" id="IPR036890">
    <property type="entry name" value="HATPase_C_sf"/>
</dbReference>
<evidence type="ECO:0000256" key="9">
    <source>
        <dbReference type="ARBA" id="ARBA00023012"/>
    </source>
</evidence>
<keyword evidence="15" id="KW-1185">Reference proteome</keyword>
<dbReference type="CDD" id="cd00082">
    <property type="entry name" value="HisKA"/>
    <property type="match status" value="1"/>
</dbReference>
<proteinExistence type="predicted"/>
<dbReference type="Gene3D" id="3.30.565.10">
    <property type="entry name" value="Histidine kinase-like ATPase, C-terminal domain"/>
    <property type="match status" value="1"/>
</dbReference>
<evidence type="ECO:0000256" key="6">
    <source>
        <dbReference type="ARBA" id="ARBA00022692"/>
    </source>
</evidence>
<dbReference type="PANTHER" id="PTHR45528">
    <property type="entry name" value="SENSOR HISTIDINE KINASE CPXA"/>
    <property type="match status" value="1"/>
</dbReference>
<dbReference type="AlphaFoldDB" id="A0AB73T1L8"/>
<dbReference type="Gene3D" id="6.10.340.10">
    <property type="match status" value="1"/>
</dbReference>
<dbReference type="GO" id="GO:0005886">
    <property type="term" value="C:plasma membrane"/>
    <property type="evidence" value="ECO:0007669"/>
    <property type="project" value="TreeGrafter"/>
</dbReference>
<dbReference type="PROSITE" id="PS50885">
    <property type="entry name" value="HAMP"/>
    <property type="match status" value="1"/>
</dbReference>
<dbReference type="SMART" id="SM00304">
    <property type="entry name" value="HAMP"/>
    <property type="match status" value="1"/>
</dbReference>
<evidence type="ECO:0000256" key="4">
    <source>
        <dbReference type="ARBA" id="ARBA00022553"/>
    </source>
</evidence>
<feature type="transmembrane region" description="Helical" evidence="11">
    <location>
        <begin position="24"/>
        <end position="46"/>
    </location>
</feature>
<dbReference type="Gene3D" id="1.10.287.130">
    <property type="match status" value="1"/>
</dbReference>
<keyword evidence="10 11" id="KW-0472">Membrane</keyword>
<dbReference type="SMART" id="SM00388">
    <property type="entry name" value="HisKA"/>
    <property type="match status" value="1"/>
</dbReference>
<gene>
    <name evidence="14" type="ORF">C7383_110114</name>
</gene>
<dbReference type="RefSeq" id="WP_109747413.1">
    <property type="nucleotide sequence ID" value="NZ_JANKBI010000009.1"/>
</dbReference>
<dbReference type="EMBL" id="QGGY01000010">
    <property type="protein sequence ID" value="PWJ74074.1"/>
    <property type="molecule type" value="Genomic_DNA"/>
</dbReference>
<evidence type="ECO:0000256" key="2">
    <source>
        <dbReference type="ARBA" id="ARBA00004141"/>
    </source>
</evidence>
<dbReference type="PANTHER" id="PTHR45528:SF8">
    <property type="entry name" value="HISTIDINE KINASE"/>
    <property type="match status" value="1"/>
</dbReference>
<dbReference type="PROSITE" id="PS50109">
    <property type="entry name" value="HIS_KIN"/>
    <property type="match status" value="1"/>
</dbReference>
<evidence type="ECO:0000256" key="7">
    <source>
        <dbReference type="ARBA" id="ARBA00022777"/>
    </source>
</evidence>
<evidence type="ECO:0000256" key="8">
    <source>
        <dbReference type="ARBA" id="ARBA00022989"/>
    </source>
</evidence>
<dbReference type="InterPro" id="IPR036097">
    <property type="entry name" value="HisK_dim/P_sf"/>
</dbReference>
<comment type="subcellular location">
    <subcellularLocation>
        <location evidence="2">Membrane</location>
        <topology evidence="2">Multi-pass membrane protein</topology>
    </subcellularLocation>
</comment>
<keyword evidence="9" id="KW-0902">Two-component regulatory system</keyword>
<sequence>MDWIEEIIEKIRKKLLDASLKKSLAVYIAVAAAAVICLSVGTGMLCEGWRKLINMRYAPMDTAYEWEREAEEDMYRILVSGEYYSVMSGTDKIIYSVFWYIENWCVLFYSIGAIILVSWMFYRNKLEEPITIIQDGAMHVSRGELDFDCTYTALDEMGELCGAFDAMRRRLIDNYQTTWNLMEEQRCLNAAFAHDLRTPLTVIRGYTEFLRTYYPTGKVSEESLTEYLTLIDDQVIRLRDFSNTMKEINTMEELEPKLKKQDILALVKKLKETVLILDGMEGISFTFEYAVKEGKEVYADEAMIMEVAENLISNAMRYAKEHIELYADISEDGDYLQVYVQDDGPGFTREGLEKASKPYFGEKGKGGHFGIGLFICKVLCEKHRGRLDLSNSIEGGAICCASFYII</sequence>
<dbReference type="SUPFAM" id="SSF158472">
    <property type="entry name" value="HAMP domain-like"/>
    <property type="match status" value="1"/>
</dbReference>
<dbReference type="InterPro" id="IPR003661">
    <property type="entry name" value="HisK_dim/P_dom"/>
</dbReference>
<dbReference type="Pfam" id="PF02518">
    <property type="entry name" value="HATPase_c"/>
    <property type="match status" value="1"/>
</dbReference>
<dbReference type="GO" id="GO:0000155">
    <property type="term" value="F:phosphorelay sensor kinase activity"/>
    <property type="evidence" value="ECO:0007669"/>
    <property type="project" value="InterPro"/>
</dbReference>
<protein>
    <recommendedName>
        <fullName evidence="3">histidine kinase</fullName>
        <ecNumber evidence="3">2.7.13.3</ecNumber>
    </recommendedName>
</protein>
<comment type="caution">
    <text evidence="14">The sequence shown here is derived from an EMBL/GenBank/DDBJ whole genome shotgun (WGS) entry which is preliminary data.</text>
</comment>
<evidence type="ECO:0000256" key="11">
    <source>
        <dbReference type="SAM" id="Phobius"/>
    </source>
</evidence>
<keyword evidence="5" id="KW-0808">Transferase</keyword>
<name>A0AB73T1L8_9FIRM</name>
<dbReference type="InterPro" id="IPR050398">
    <property type="entry name" value="HssS/ArlS-like"/>
</dbReference>
<dbReference type="SUPFAM" id="SSF47384">
    <property type="entry name" value="Homodimeric domain of signal transducing histidine kinase"/>
    <property type="match status" value="1"/>
</dbReference>
<evidence type="ECO:0000313" key="15">
    <source>
        <dbReference type="Proteomes" id="UP000245412"/>
    </source>
</evidence>
<organism evidence="14 15">
    <name type="scientific">Murimonas intestini</name>
    <dbReference type="NCBI Taxonomy" id="1337051"/>
    <lineage>
        <taxon>Bacteria</taxon>
        <taxon>Bacillati</taxon>
        <taxon>Bacillota</taxon>
        <taxon>Clostridia</taxon>
        <taxon>Lachnospirales</taxon>
        <taxon>Lachnospiraceae</taxon>
        <taxon>Murimonas</taxon>
    </lineage>
</organism>
<evidence type="ECO:0000259" key="13">
    <source>
        <dbReference type="PROSITE" id="PS50885"/>
    </source>
</evidence>
<evidence type="ECO:0000313" key="14">
    <source>
        <dbReference type="EMBL" id="PWJ74074.1"/>
    </source>
</evidence>
<dbReference type="CDD" id="cd06225">
    <property type="entry name" value="HAMP"/>
    <property type="match status" value="1"/>
</dbReference>
<dbReference type="Proteomes" id="UP000245412">
    <property type="component" value="Unassembled WGS sequence"/>
</dbReference>
<comment type="catalytic activity">
    <reaction evidence="1">
        <text>ATP + protein L-histidine = ADP + protein N-phospho-L-histidine.</text>
        <dbReference type="EC" id="2.7.13.3"/>
    </reaction>
</comment>
<feature type="domain" description="Histidine kinase" evidence="12">
    <location>
        <begin position="191"/>
        <end position="406"/>
    </location>
</feature>
<accession>A0AB73T1L8</accession>
<dbReference type="Pfam" id="PF00512">
    <property type="entry name" value="HisKA"/>
    <property type="match status" value="1"/>
</dbReference>
<keyword evidence="4" id="KW-0597">Phosphoprotein</keyword>
<keyword evidence="6 11" id="KW-0812">Transmembrane</keyword>
<dbReference type="SUPFAM" id="SSF55874">
    <property type="entry name" value="ATPase domain of HSP90 chaperone/DNA topoisomerase II/histidine kinase"/>
    <property type="match status" value="1"/>
</dbReference>
<feature type="domain" description="HAMP" evidence="13">
    <location>
        <begin position="124"/>
        <end position="176"/>
    </location>
</feature>
<reference evidence="14 15" key="1">
    <citation type="submission" date="2018-05" db="EMBL/GenBank/DDBJ databases">
        <authorList>
            <person name="Goeker M."/>
            <person name="Huntemann M."/>
            <person name="Clum A."/>
            <person name="Pillay M."/>
            <person name="Palaniappan K."/>
            <person name="Varghese N."/>
            <person name="Mikhailova N."/>
            <person name="Stamatis D."/>
            <person name="Reddy T."/>
            <person name="Daum C."/>
            <person name="Shapiro N."/>
            <person name="Ivanova N."/>
            <person name="Kyrpides N."/>
            <person name="Woyke T."/>
        </authorList>
    </citation>
    <scope>NUCLEOTIDE SEQUENCE [LARGE SCALE GENOMIC DNA]</scope>
    <source>
        <strain evidence="14 15">DSM 26524</strain>
    </source>
</reference>
<keyword evidence="8 11" id="KW-1133">Transmembrane helix</keyword>
<evidence type="ECO:0000256" key="3">
    <source>
        <dbReference type="ARBA" id="ARBA00012438"/>
    </source>
</evidence>
<evidence type="ECO:0000256" key="10">
    <source>
        <dbReference type="ARBA" id="ARBA00023136"/>
    </source>
</evidence>
<evidence type="ECO:0000256" key="1">
    <source>
        <dbReference type="ARBA" id="ARBA00000085"/>
    </source>
</evidence>
<keyword evidence="7 14" id="KW-0418">Kinase</keyword>